<dbReference type="GO" id="GO:0005524">
    <property type="term" value="F:ATP binding"/>
    <property type="evidence" value="ECO:0007669"/>
    <property type="project" value="UniProtKB-KW"/>
</dbReference>
<protein>
    <submittedName>
        <fullName evidence="6">ATP-binding cassette domain-containing protein</fullName>
    </submittedName>
</protein>
<proteinExistence type="inferred from homology"/>
<keyword evidence="2" id="KW-0547">Nucleotide-binding</keyword>
<dbReference type="EMBL" id="CP108057">
    <property type="protein sequence ID" value="WUO46296.1"/>
    <property type="molecule type" value="Genomic_DNA"/>
</dbReference>
<keyword evidence="3 6" id="KW-0067">ATP-binding</keyword>
<dbReference type="Proteomes" id="UP001432075">
    <property type="component" value="Chromosome"/>
</dbReference>
<accession>A0ABZ1RIR2</accession>
<dbReference type="InterPro" id="IPR015854">
    <property type="entry name" value="ABC_transpr_LolD-like"/>
</dbReference>
<evidence type="ECO:0000313" key="7">
    <source>
        <dbReference type="Proteomes" id="UP001432075"/>
    </source>
</evidence>
<feature type="domain" description="ABC transporter" evidence="5">
    <location>
        <begin position="15"/>
        <end position="250"/>
    </location>
</feature>
<gene>
    <name evidence="6" type="ORF">OHU17_10815</name>
</gene>
<evidence type="ECO:0000256" key="4">
    <source>
        <dbReference type="SAM" id="MobiDB-lite"/>
    </source>
</evidence>
<feature type="compositionally biased region" description="Low complexity" evidence="4">
    <location>
        <begin position="234"/>
        <end position="259"/>
    </location>
</feature>
<dbReference type="InterPro" id="IPR003593">
    <property type="entry name" value="AAA+_ATPase"/>
</dbReference>
<keyword evidence="7" id="KW-1185">Reference proteome</keyword>
<dbReference type="PANTHER" id="PTHR24220:SF689">
    <property type="entry name" value="LIPOPROTEIN-RELEASING SYSTEM ATP-BINDING PROTEIN LOLD"/>
    <property type="match status" value="1"/>
</dbReference>
<organism evidence="6 7">
    <name type="scientific">Streptomyces goshikiensis</name>
    <dbReference type="NCBI Taxonomy" id="1942"/>
    <lineage>
        <taxon>Bacteria</taxon>
        <taxon>Bacillati</taxon>
        <taxon>Actinomycetota</taxon>
        <taxon>Actinomycetes</taxon>
        <taxon>Kitasatosporales</taxon>
        <taxon>Streptomycetaceae</taxon>
        <taxon>Streptomyces</taxon>
    </lineage>
</organism>
<dbReference type="InterPro" id="IPR003439">
    <property type="entry name" value="ABC_transporter-like_ATP-bd"/>
</dbReference>
<sequence>MVAPPDTAPPDNDVLWARSLHYSHSGSPGLIGVSAGVRQGEILAVTGPRGSGKTTLLRCLSGQLVPEQGEVWFNGVPVHTMGALVRERLRRDRFGWIDPEPRLLPELKVWENAALPLLIGGASHRAAKTAACAWLDRLDIGGFARKRPSALTRAECQRVALARALAGEPAVIFADEPTASLHRAERALLMRTLTTAARSHGITVLLATHDEESAAAADRRIALLDGRPVEAAEAVEAAGTAEAAEAAEAAGEGSAPTGSTETPEDQAACSLSA</sequence>
<evidence type="ECO:0000256" key="2">
    <source>
        <dbReference type="ARBA" id="ARBA00022741"/>
    </source>
</evidence>
<dbReference type="InterPro" id="IPR027417">
    <property type="entry name" value="P-loop_NTPase"/>
</dbReference>
<dbReference type="PROSITE" id="PS50893">
    <property type="entry name" value="ABC_TRANSPORTER_2"/>
    <property type="match status" value="1"/>
</dbReference>
<dbReference type="SMART" id="SM00382">
    <property type="entry name" value="AAA"/>
    <property type="match status" value="1"/>
</dbReference>
<comment type="similarity">
    <text evidence="1">Belongs to the ABC transporter superfamily.</text>
</comment>
<reference evidence="6" key="1">
    <citation type="submission" date="2022-10" db="EMBL/GenBank/DDBJ databases">
        <title>The complete genomes of actinobacterial strains from the NBC collection.</title>
        <authorList>
            <person name="Joergensen T.S."/>
            <person name="Alvarez Arevalo M."/>
            <person name="Sterndorff E.B."/>
            <person name="Faurdal D."/>
            <person name="Vuksanovic O."/>
            <person name="Mourched A.-S."/>
            <person name="Charusanti P."/>
            <person name="Shaw S."/>
            <person name="Blin K."/>
            <person name="Weber T."/>
        </authorList>
    </citation>
    <scope>NUCLEOTIDE SEQUENCE</scope>
    <source>
        <strain evidence="6">NBC_00283</strain>
    </source>
</reference>
<dbReference type="Gene3D" id="3.40.50.300">
    <property type="entry name" value="P-loop containing nucleotide triphosphate hydrolases"/>
    <property type="match status" value="1"/>
</dbReference>
<evidence type="ECO:0000256" key="1">
    <source>
        <dbReference type="ARBA" id="ARBA00005417"/>
    </source>
</evidence>
<dbReference type="Pfam" id="PF00005">
    <property type="entry name" value="ABC_tran"/>
    <property type="match status" value="1"/>
</dbReference>
<evidence type="ECO:0000256" key="3">
    <source>
        <dbReference type="ARBA" id="ARBA00022840"/>
    </source>
</evidence>
<feature type="region of interest" description="Disordered" evidence="4">
    <location>
        <begin position="234"/>
        <end position="273"/>
    </location>
</feature>
<dbReference type="PANTHER" id="PTHR24220">
    <property type="entry name" value="IMPORT ATP-BINDING PROTEIN"/>
    <property type="match status" value="1"/>
</dbReference>
<evidence type="ECO:0000259" key="5">
    <source>
        <dbReference type="PROSITE" id="PS50893"/>
    </source>
</evidence>
<evidence type="ECO:0000313" key="6">
    <source>
        <dbReference type="EMBL" id="WUO46296.1"/>
    </source>
</evidence>
<name>A0ABZ1RIR2_9ACTN</name>
<dbReference type="SUPFAM" id="SSF52540">
    <property type="entry name" value="P-loop containing nucleoside triphosphate hydrolases"/>
    <property type="match status" value="1"/>
</dbReference>